<feature type="non-terminal residue" evidence="5">
    <location>
        <position position="1"/>
    </location>
</feature>
<feature type="domain" description="D-isomer specific 2-hydroxyacid dehydrogenase NAD-binding" evidence="4">
    <location>
        <begin position="117"/>
        <end position="216"/>
    </location>
</feature>
<evidence type="ECO:0000256" key="2">
    <source>
        <dbReference type="ARBA" id="ARBA00023027"/>
    </source>
</evidence>
<dbReference type="Gene3D" id="3.40.50.720">
    <property type="entry name" value="NAD(P)-binding Rossmann-like Domain"/>
    <property type="match status" value="2"/>
</dbReference>
<dbReference type="AlphaFoldDB" id="A0A383ES39"/>
<gene>
    <name evidence="5" type="ORF">METZ01_LOCUS512293</name>
</gene>
<proteinExistence type="inferred from homology"/>
<comment type="similarity">
    <text evidence="1">Belongs to the D-isomer specific 2-hydroxyacid dehydrogenase family.</text>
</comment>
<protein>
    <recommendedName>
        <fullName evidence="6">D-isomer specific 2-hydroxyacid dehydrogenase NAD-binding domain-containing protein</fullName>
    </recommendedName>
</protein>
<dbReference type="EMBL" id="UINC01228221">
    <property type="protein sequence ID" value="SVE59439.1"/>
    <property type="molecule type" value="Genomic_DNA"/>
</dbReference>
<dbReference type="InterPro" id="IPR058205">
    <property type="entry name" value="D-LDH-like"/>
</dbReference>
<dbReference type="SUPFAM" id="SSF52283">
    <property type="entry name" value="Formate/glycerate dehydrogenase catalytic domain-like"/>
    <property type="match status" value="1"/>
</dbReference>
<feature type="non-terminal residue" evidence="5">
    <location>
        <position position="216"/>
    </location>
</feature>
<dbReference type="InterPro" id="IPR006139">
    <property type="entry name" value="D-isomer_2_OHA_DH_cat_dom"/>
</dbReference>
<evidence type="ECO:0000259" key="4">
    <source>
        <dbReference type="Pfam" id="PF02826"/>
    </source>
</evidence>
<feature type="domain" description="D-isomer specific 2-hydroxyacid dehydrogenase catalytic" evidence="3">
    <location>
        <begin position="17"/>
        <end position="97"/>
    </location>
</feature>
<dbReference type="Pfam" id="PF02826">
    <property type="entry name" value="2-Hacid_dh_C"/>
    <property type="match status" value="1"/>
</dbReference>
<accession>A0A383ES39</accession>
<sequence>MKIVCITPIKHLNGLLEKMRTYGTVVYKPEITKNELVQLLENDNKINCIFCNPNKQNYILDKFVLSNSRVRVIHTASTGLNHIDLDICKKFNIKIVSLTNDFDLIEKLPSTSELSFGIMLCLLRKIPQSFDAVKLGYWDYEPFIGHELASLKVGIVGYGRLGKIMAHYCNAFGMKVYVCDPYKQVSDYSQISLKEVAKLCHVISLHVHVSDNTKYM</sequence>
<reference evidence="5" key="1">
    <citation type="submission" date="2018-05" db="EMBL/GenBank/DDBJ databases">
        <authorList>
            <person name="Lanie J.A."/>
            <person name="Ng W.-L."/>
            <person name="Kazmierczak K.M."/>
            <person name="Andrzejewski T.M."/>
            <person name="Davidsen T.M."/>
            <person name="Wayne K.J."/>
            <person name="Tettelin H."/>
            <person name="Glass J.I."/>
            <person name="Rusch D."/>
            <person name="Podicherti R."/>
            <person name="Tsui H.-C.T."/>
            <person name="Winkler M.E."/>
        </authorList>
    </citation>
    <scope>NUCLEOTIDE SEQUENCE</scope>
</reference>
<dbReference type="Pfam" id="PF00389">
    <property type="entry name" value="2-Hacid_dh"/>
    <property type="match status" value="1"/>
</dbReference>
<dbReference type="GO" id="GO:0008720">
    <property type="term" value="F:D-lactate dehydrogenase (NAD+) activity"/>
    <property type="evidence" value="ECO:0007669"/>
    <property type="project" value="TreeGrafter"/>
</dbReference>
<evidence type="ECO:0000256" key="1">
    <source>
        <dbReference type="ARBA" id="ARBA00005854"/>
    </source>
</evidence>
<dbReference type="InterPro" id="IPR036291">
    <property type="entry name" value="NAD(P)-bd_dom_sf"/>
</dbReference>
<dbReference type="PANTHER" id="PTHR43026:SF1">
    <property type="entry name" value="2-HYDROXYACID DEHYDROGENASE HOMOLOG 1-RELATED"/>
    <property type="match status" value="1"/>
</dbReference>
<name>A0A383ES39_9ZZZZ</name>
<dbReference type="SUPFAM" id="SSF51735">
    <property type="entry name" value="NAD(P)-binding Rossmann-fold domains"/>
    <property type="match status" value="1"/>
</dbReference>
<dbReference type="PANTHER" id="PTHR43026">
    <property type="entry name" value="2-HYDROXYACID DEHYDROGENASE HOMOLOG 1-RELATED"/>
    <property type="match status" value="1"/>
</dbReference>
<dbReference type="InterPro" id="IPR029752">
    <property type="entry name" value="D-isomer_DH_CS1"/>
</dbReference>
<evidence type="ECO:0008006" key="6">
    <source>
        <dbReference type="Google" id="ProtNLM"/>
    </source>
</evidence>
<dbReference type="PROSITE" id="PS00065">
    <property type="entry name" value="D_2_HYDROXYACID_DH_1"/>
    <property type="match status" value="1"/>
</dbReference>
<keyword evidence="2" id="KW-0520">NAD</keyword>
<evidence type="ECO:0000313" key="5">
    <source>
        <dbReference type="EMBL" id="SVE59439.1"/>
    </source>
</evidence>
<dbReference type="InterPro" id="IPR006140">
    <property type="entry name" value="D-isomer_DH_NAD-bd"/>
</dbReference>
<evidence type="ECO:0000259" key="3">
    <source>
        <dbReference type="Pfam" id="PF00389"/>
    </source>
</evidence>
<dbReference type="GO" id="GO:0051287">
    <property type="term" value="F:NAD binding"/>
    <property type="evidence" value="ECO:0007669"/>
    <property type="project" value="InterPro"/>
</dbReference>
<organism evidence="5">
    <name type="scientific">marine metagenome</name>
    <dbReference type="NCBI Taxonomy" id="408172"/>
    <lineage>
        <taxon>unclassified sequences</taxon>
        <taxon>metagenomes</taxon>
        <taxon>ecological metagenomes</taxon>
    </lineage>
</organism>